<dbReference type="Gene3D" id="2.130.10.10">
    <property type="entry name" value="YVTN repeat-like/Quinoprotein amine dehydrogenase"/>
    <property type="match status" value="2"/>
</dbReference>
<sequence length="472" mass="51789">MAEEDALESQTVTERDSPSSIGVITHMSTLGFLPSVPALISDKATVHGEVDHRCLLSIMGDRGSHITSLAVLGDYLYAGIGMTNAVGVSSDCIRVWHKTTLKESVGLGAGYASVKALIVGGDRILSAHQDHKIRIWSKVRKPSITISPGLKQVSDSDCQARQDALRRDDIKHELLICMPTVKDYIKSYIAPRNYVEVRRHCKRLWIEHVDAISMLAIGGSTDDPILYSASWDRTIKVWKLSGWKCVESFRAHDDAINALLVGPDGFLYTASSDTKVKEWERSGTSDKDGQQFMHNGKATDKKHVLVSILEAHKAPVNTLSLIKGTNDKDFSLYSAGCDKGIVVWEREGCTKQMVARHVLRGHLKAVLCLARTGNILCSGSADRTIRIWQRTVRETGGGSSHCCVAVLHGHSGPVRCLALSSTVEDDCLLYSSSLDNQLKVWKLSDLTKDEKGNSARMQPVASLVALRRFSSI</sequence>
<dbReference type="OMA" id="ANCPAFV"/>
<dbReference type="SUPFAM" id="SSF50978">
    <property type="entry name" value="WD40 repeat-like"/>
    <property type="match status" value="1"/>
</dbReference>
<accession>A0A8T2R9K9</accession>
<feature type="repeat" description="WD" evidence="3">
    <location>
        <begin position="359"/>
        <end position="389"/>
    </location>
</feature>
<dbReference type="PANTHER" id="PTHR22844">
    <property type="entry name" value="F-BOX AND WD40 DOMAIN PROTEIN"/>
    <property type="match status" value="1"/>
</dbReference>
<keyword evidence="5" id="KW-1185">Reference proteome</keyword>
<dbReference type="InterPro" id="IPR015943">
    <property type="entry name" value="WD40/YVTN_repeat-like_dom_sf"/>
</dbReference>
<dbReference type="OrthoDB" id="674604at2759"/>
<dbReference type="PANTHER" id="PTHR22844:SF387">
    <property type="entry name" value="F3I6.5 PROTEIN"/>
    <property type="match status" value="1"/>
</dbReference>
<feature type="repeat" description="WD" evidence="3">
    <location>
        <begin position="407"/>
        <end position="444"/>
    </location>
</feature>
<evidence type="ECO:0000256" key="1">
    <source>
        <dbReference type="ARBA" id="ARBA00022574"/>
    </source>
</evidence>
<dbReference type="PRINTS" id="PR00320">
    <property type="entry name" value="GPROTEINBRPT"/>
</dbReference>
<dbReference type="EMBL" id="CM035433">
    <property type="protein sequence ID" value="KAH7293116.1"/>
    <property type="molecule type" value="Genomic_DNA"/>
</dbReference>
<comment type="caution">
    <text evidence="4">The sequence shown here is derived from an EMBL/GenBank/DDBJ whole genome shotgun (WGS) entry which is preliminary data.</text>
</comment>
<dbReference type="PROSITE" id="PS50294">
    <property type="entry name" value="WD_REPEATS_REGION"/>
    <property type="match status" value="2"/>
</dbReference>
<evidence type="ECO:0000313" key="4">
    <source>
        <dbReference type="EMBL" id="KAH7293116.1"/>
    </source>
</evidence>
<evidence type="ECO:0000313" key="5">
    <source>
        <dbReference type="Proteomes" id="UP000825935"/>
    </source>
</evidence>
<dbReference type="InterPro" id="IPR036322">
    <property type="entry name" value="WD40_repeat_dom_sf"/>
</dbReference>
<proteinExistence type="predicted"/>
<dbReference type="SMART" id="SM00320">
    <property type="entry name" value="WD40"/>
    <property type="match status" value="7"/>
</dbReference>
<dbReference type="PROSITE" id="PS50082">
    <property type="entry name" value="WD_REPEATS_2"/>
    <property type="match status" value="3"/>
</dbReference>
<keyword evidence="1 3" id="KW-0853">WD repeat</keyword>
<protein>
    <submittedName>
        <fullName evidence="4">Uncharacterized protein</fullName>
    </submittedName>
</protein>
<dbReference type="Proteomes" id="UP000825935">
    <property type="component" value="Chromosome 28"/>
</dbReference>
<evidence type="ECO:0000256" key="2">
    <source>
        <dbReference type="ARBA" id="ARBA00022737"/>
    </source>
</evidence>
<organism evidence="4 5">
    <name type="scientific">Ceratopteris richardii</name>
    <name type="common">Triangle waterfern</name>
    <dbReference type="NCBI Taxonomy" id="49495"/>
    <lineage>
        <taxon>Eukaryota</taxon>
        <taxon>Viridiplantae</taxon>
        <taxon>Streptophyta</taxon>
        <taxon>Embryophyta</taxon>
        <taxon>Tracheophyta</taxon>
        <taxon>Polypodiopsida</taxon>
        <taxon>Polypodiidae</taxon>
        <taxon>Polypodiales</taxon>
        <taxon>Pteridineae</taxon>
        <taxon>Pteridaceae</taxon>
        <taxon>Parkerioideae</taxon>
        <taxon>Ceratopteris</taxon>
    </lineage>
</organism>
<reference evidence="4" key="1">
    <citation type="submission" date="2021-08" db="EMBL/GenBank/DDBJ databases">
        <title>WGS assembly of Ceratopteris richardii.</title>
        <authorList>
            <person name="Marchant D.B."/>
            <person name="Chen G."/>
            <person name="Jenkins J."/>
            <person name="Shu S."/>
            <person name="Leebens-Mack J."/>
            <person name="Grimwood J."/>
            <person name="Schmutz J."/>
            <person name="Soltis P."/>
            <person name="Soltis D."/>
            <person name="Chen Z.-H."/>
        </authorList>
    </citation>
    <scope>NUCLEOTIDE SEQUENCE</scope>
    <source>
        <strain evidence="4">Whitten #5841</strain>
        <tissue evidence="4">Leaf</tissue>
    </source>
</reference>
<keyword evidence="2" id="KW-0677">Repeat</keyword>
<name>A0A8T2R9K9_CERRI</name>
<dbReference type="Pfam" id="PF00400">
    <property type="entry name" value="WD40"/>
    <property type="match status" value="4"/>
</dbReference>
<dbReference type="AlphaFoldDB" id="A0A8T2R9K9"/>
<feature type="repeat" description="WD" evidence="3">
    <location>
        <begin position="249"/>
        <end position="280"/>
    </location>
</feature>
<dbReference type="InterPro" id="IPR045182">
    <property type="entry name" value="JINGUBANG-like"/>
</dbReference>
<gene>
    <name evidence="4" type="ORF">KP509_28G012700</name>
</gene>
<evidence type="ECO:0000256" key="3">
    <source>
        <dbReference type="PROSITE-ProRule" id="PRU00221"/>
    </source>
</evidence>
<dbReference type="InterPro" id="IPR020472">
    <property type="entry name" value="WD40_PAC1"/>
</dbReference>
<dbReference type="InterPro" id="IPR001680">
    <property type="entry name" value="WD40_rpt"/>
</dbReference>